<feature type="domain" description="BPL/LPL catalytic" evidence="10">
    <location>
        <begin position="41"/>
        <end position="224"/>
    </location>
</feature>
<evidence type="ECO:0000256" key="4">
    <source>
        <dbReference type="ARBA" id="ARBA00022679"/>
    </source>
</evidence>
<comment type="subcellular location">
    <subcellularLocation>
        <location evidence="1 6">Mitochondrion</location>
    </subcellularLocation>
</comment>
<dbReference type="PROSITE" id="PS01313">
    <property type="entry name" value="LIPB"/>
    <property type="match status" value="1"/>
</dbReference>
<dbReference type="RefSeq" id="XP_026670773.1">
    <property type="nucleotide sequence ID" value="XM_026814972.1"/>
</dbReference>
<dbReference type="InterPro" id="IPR020605">
    <property type="entry name" value="Octanoyltransferase_CS"/>
</dbReference>
<feature type="site" description="Lowers pKa of active site Cys" evidence="9">
    <location>
        <position position="151"/>
    </location>
</feature>
<gene>
    <name evidence="12 13 14 15" type="primary">LOC108626678</name>
</gene>
<comment type="pathway">
    <text evidence="2 6">Protein modification; protein lipoylation via endogenous pathway; protein N(6)-(lipoyl)lysine from octanoyl-[acyl-carrier-protein]: step 1/2.</text>
</comment>
<proteinExistence type="inferred from homology"/>
<evidence type="ECO:0000256" key="6">
    <source>
        <dbReference type="PIRNR" id="PIRNR016262"/>
    </source>
</evidence>
<evidence type="ECO:0000256" key="5">
    <source>
        <dbReference type="ARBA" id="ARBA00023315"/>
    </source>
</evidence>
<feature type="binding site" evidence="8">
    <location>
        <begin position="167"/>
        <end position="169"/>
    </location>
    <ligand>
        <name>substrate</name>
    </ligand>
</feature>
<dbReference type="InterPro" id="IPR045864">
    <property type="entry name" value="aa-tRNA-synth_II/BPL/LPL"/>
</dbReference>
<dbReference type="InterPro" id="IPR000544">
    <property type="entry name" value="Octanoyltransferase"/>
</dbReference>
<evidence type="ECO:0000256" key="9">
    <source>
        <dbReference type="PIRSR" id="PIRSR016262-3"/>
    </source>
</evidence>
<dbReference type="RefSeq" id="XP_017882986.1">
    <property type="nucleotide sequence ID" value="XM_018027497.2"/>
</dbReference>
<dbReference type="CDD" id="cd16444">
    <property type="entry name" value="LipB"/>
    <property type="match status" value="1"/>
</dbReference>
<dbReference type="Proteomes" id="UP000694925">
    <property type="component" value="Unplaced"/>
</dbReference>
<dbReference type="GO" id="GO:0009249">
    <property type="term" value="P:protein lipoylation"/>
    <property type="evidence" value="ECO:0007669"/>
    <property type="project" value="InterPro"/>
</dbReference>
<evidence type="ECO:0000256" key="8">
    <source>
        <dbReference type="PIRSR" id="PIRSR016262-2"/>
    </source>
</evidence>
<dbReference type="RefSeq" id="XP_026670781.1">
    <property type="nucleotide sequence ID" value="XM_026814980.1"/>
</dbReference>
<feature type="active site" description="Acyl-thioester intermediate" evidence="7">
    <location>
        <position position="185"/>
    </location>
</feature>
<organism evidence="11 13">
    <name type="scientific">Ceratina calcarata</name>
    <dbReference type="NCBI Taxonomy" id="156304"/>
    <lineage>
        <taxon>Eukaryota</taxon>
        <taxon>Metazoa</taxon>
        <taxon>Ecdysozoa</taxon>
        <taxon>Arthropoda</taxon>
        <taxon>Hexapoda</taxon>
        <taxon>Insecta</taxon>
        <taxon>Pterygota</taxon>
        <taxon>Neoptera</taxon>
        <taxon>Endopterygota</taxon>
        <taxon>Hymenoptera</taxon>
        <taxon>Apocrita</taxon>
        <taxon>Aculeata</taxon>
        <taxon>Apoidea</taxon>
        <taxon>Anthophila</taxon>
        <taxon>Apidae</taxon>
        <taxon>Ceratina</taxon>
        <taxon>Zadontomerus</taxon>
    </lineage>
</organism>
<dbReference type="RefSeq" id="XP_017882988.1">
    <property type="nucleotide sequence ID" value="XM_018027499.2"/>
</dbReference>
<name>A0AAJ7J2N0_9HYME</name>
<keyword evidence="11" id="KW-1185">Reference proteome</keyword>
<comment type="catalytic activity">
    <reaction evidence="6">
        <text>octanoyl-[ACP] + L-lysyl-[protein] = N(6)-octanoyl-L-lysyl-[protein] + holo-[ACP] + H(+)</text>
        <dbReference type="Rhea" id="RHEA:17665"/>
        <dbReference type="Rhea" id="RHEA-COMP:9636"/>
        <dbReference type="Rhea" id="RHEA-COMP:9685"/>
        <dbReference type="Rhea" id="RHEA-COMP:9752"/>
        <dbReference type="Rhea" id="RHEA-COMP:9928"/>
        <dbReference type="ChEBI" id="CHEBI:15378"/>
        <dbReference type="ChEBI" id="CHEBI:29969"/>
        <dbReference type="ChEBI" id="CHEBI:64479"/>
        <dbReference type="ChEBI" id="CHEBI:78463"/>
        <dbReference type="ChEBI" id="CHEBI:78809"/>
        <dbReference type="EC" id="2.3.1.181"/>
    </reaction>
</comment>
<dbReference type="GeneID" id="108626678"/>
<dbReference type="PANTHER" id="PTHR10993:SF7">
    <property type="entry name" value="LIPOYLTRANSFERASE 2, MITOCHONDRIAL-RELATED"/>
    <property type="match status" value="1"/>
</dbReference>
<evidence type="ECO:0000313" key="14">
    <source>
        <dbReference type="RefSeq" id="XP_026670773.1"/>
    </source>
</evidence>
<evidence type="ECO:0000256" key="2">
    <source>
        <dbReference type="ARBA" id="ARBA00004821"/>
    </source>
</evidence>
<sequence length="246" mass="27699">MSKNVVKVLSAGRISYQTGLHLQTILSNRHRIDKQNPSSNDTNRDSLILLEHDPVYTIGIRDHTYSDSEISELKSLGAEFYRTNRGGLITFHGPGQLTGYPILNLKNFVKNGSMKWYVGQLESMIIRVCAELGLKGQTDSINNGVWVRGKKICAVGVHGKRYVTSHGFALNCNTDLRWFDHIVPCGLQGKCVTSLSTELDINVNVNDVLPLVRTAFQDQFQCELIDFTTEEQYKLWNDCISTRSCQ</sequence>
<dbReference type="AlphaFoldDB" id="A0AAJ7J2N0"/>
<keyword evidence="6" id="KW-0496">Mitochondrion</keyword>
<accession>A0AAJ7J2N0</accession>
<dbReference type="NCBIfam" id="TIGR00214">
    <property type="entry name" value="lipB"/>
    <property type="match status" value="1"/>
</dbReference>
<dbReference type="HAMAP" id="MF_00013">
    <property type="entry name" value="LipB"/>
    <property type="match status" value="1"/>
</dbReference>
<dbReference type="CTD" id="387787"/>
<protein>
    <recommendedName>
        <fullName evidence="6">Octanoyl-[acyl-carrier-protein]:protein N-octanoyltransferase LIPT2, mitochondrial</fullName>
        <ecNumber evidence="6">2.3.1.181</ecNumber>
    </recommendedName>
</protein>
<dbReference type="Gene3D" id="3.30.930.10">
    <property type="entry name" value="Bira Bifunctional Protein, Domain 2"/>
    <property type="match status" value="1"/>
</dbReference>
<keyword evidence="5 6" id="KW-0012">Acyltransferase</keyword>
<comment type="function">
    <text evidence="6">Catalyzes the transfer of endogenously produced octanoic acid from octanoyl-acyl-carrier-protein onto the lipoyl domains of lipoate-dependent enzymes. Lipoyl-ACP can also act as a substrate although octanoyl-ACP is likely to be the physiological substrate.</text>
</comment>
<dbReference type="Pfam" id="PF21948">
    <property type="entry name" value="LplA-B_cat"/>
    <property type="match status" value="1"/>
</dbReference>
<reference evidence="12 13" key="1">
    <citation type="submission" date="2025-04" db="UniProtKB">
        <authorList>
            <consortium name="RefSeq"/>
        </authorList>
    </citation>
    <scope>IDENTIFICATION</scope>
    <source>
        <tissue evidence="12 13">Whole body</tissue>
    </source>
</reference>
<evidence type="ECO:0000259" key="10">
    <source>
        <dbReference type="PROSITE" id="PS51733"/>
    </source>
</evidence>
<evidence type="ECO:0000313" key="11">
    <source>
        <dbReference type="Proteomes" id="UP000694925"/>
    </source>
</evidence>
<dbReference type="InterPro" id="IPR004143">
    <property type="entry name" value="BPL_LPL_catalytic"/>
</dbReference>
<dbReference type="NCBIfam" id="NF010925">
    <property type="entry name" value="PRK14345.1"/>
    <property type="match status" value="1"/>
</dbReference>
<feature type="binding site" evidence="8">
    <location>
        <begin position="154"/>
        <end position="156"/>
    </location>
    <ligand>
        <name>substrate</name>
    </ligand>
</feature>
<comment type="similarity">
    <text evidence="3 6">Belongs to the LipB family.</text>
</comment>
<evidence type="ECO:0000313" key="12">
    <source>
        <dbReference type="RefSeq" id="XP_017882986.1"/>
    </source>
</evidence>
<evidence type="ECO:0000256" key="7">
    <source>
        <dbReference type="PIRSR" id="PIRSR016262-1"/>
    </source>
</evidence>
<dbReference type="PANTHER" id="PTHR10993">
    <property type="entry name" value="OCTANOYLTRANSFERASE"/>
    <property type="match status" value="1"/>
</dbReference>
<dbReference type="KEGG" id="ccal:108626678"/>
<evidence type="ECO:0000313" key="15">
    <source>
        <dbReference type="RefSeq" id="XP_026670781.1"/>
    </source>
</evidence>
<evidence type="ECO:0000256" key="3">
    <source>
        <dbReference type="ARBA" id="ARBA00007907"/>
    </source>
</evidence>
<evidence type="ECO:0000256" key="1">
    <source>
        <dbReference type="ARBA" id="ARBA00004173"/>
    </source>
</evidence>
<dbReference type="EC" id="2.3.1.181" evidence="6"/>
<feature type="binding site" evidence="8">
    <location>
        <begin position="85"/>
        <end position="92"/>
    </location>
    <ligand>
        <name>substrate</name>
    </ligand>
</feature>
<dbReference type="GO" id="GO:0005739">
    <property type="term" value="C:mitochondrion"/>
    <property type="evidence" value="ECO:0007669"/>
    <property type="project" value="UniProtKB-SubCell"/>
</dbReference>
<dbReference type="PROSITE" id="PS51733">
    <property type="entry name" value="BPL_LPL_CATALYTIC"/>
    <property type="match status" value="1"/>
</dbReference>
<dbReference type="GO" id="GO:0033819">
    <property type="term" value="F:lipoyl(octanoyl) transferase activity"/>
    <property type="evidence" value="ECO:0007669"/>
    <property type="project" value="UniProtKB-EC"/>
</dbReference>
<dbReference type="FunFam" id="3.30.930.10:FF:000035">
    <property type="entry name" value="Putative lipoyltransferase 2, mitochondrial"/>
    <property type="match status" value="1"/>
</dbReference>
<dbReference type="PIRSF" id="PIRSF016262">
    <property type="entry name" value="LPLase"/>
    <property type="match status" value="1"/>
</dbReference>
<keyword evidence="4 6" id="KW-0808">Transferase</keyword>
<evidence type="ECO:0000313" key="13">
    <source>
        <dbReference type="RefSeq" id="XP_017882988.1"/>
    </source>
</evidence>
<dbReference type="SUPFAM" id="SSF55681">
    <property type="entry name" value="Class II aaRS and biotin synthetases"/>
    <property type="match status" value="1"/>
</dbReference>